<feature type="repeat" description="WD" evidence="3">
    <location>
        <begin position="367"/>
        <end position="408"/>
    </location>
</feature>
<dbReference type="SUPFAM" id="SSF50978">
    <property type="entry name" value="WD40 repeat-like"/>
    <property type="match status" value="1"/>
</dbReference>
<proteinExistence type="predicted"/>
<evidence type="ECO:0000313" key="6">
    <source>
        <dbReference type="EMBL" id="PAQ09066.1"/>
    </source>
</evidence>
<dbReference type="Gene3D" id="2.130.10.10">
    <property type="entry name" value="YVTN repeat-like/Quinoprotein amine dehydrogenase"/>
    <property type="match status" value="3"/>
</dbReference>
<sequence length="497" mass="52045">MNRFADRLLAMLLLAIGMLCFTRVYFALGGGGAGEAFASARLAFFGAAGVVSALAALLFWAGLLPGRSTHDPKTPLFGRGAETQPGGRPRLRRLFAVVPFLAVLALVADQLGPWSRQPQDAGKSLIAEQTVPSAPEGQDVTSAPAPEPEAIQPPAPASPSEVALAPPVSPPEAAPAPAAPPQTVAPLPQAPPPQPTQPDGHREPVVWLAVAPDGLSILSASTDRTIKLWDIDGKRLIRTLGIHKDMARTALFLPDGARALTAGDDGEIVLRQLADGAVLHVFSSGQNGGVNKLAISPDGKRAVSGHDTGRVIVWDIEKGSVLHVMPGHDWSISGVAVSPDGTRAISGSIEGTLKLWDIGTGKQLRSWHGHERGPYGVLFMAAERHLITGSGDYTIKLWDLDSGREVRRLEGHSGTVYALALSADGKRLLSGSLDGTARLWDMETGNEIALFDSRSGPVYAVAFAADGTVLTGGYDRTIRDWPAGGGDAVALFPGAPE</sequence>
<keyword evidence="1 3" id="KW-0853">WD repeat</keyword>
<reference evidence="6 7" key="1">
    <citation type="submission" date="2017-08" db="EMBL/GenBank/DDBJ databases">
        <title>Mesorhizobium wenxinae sp. nov., a novel rhizobial species isolated from root nodules of chickpea (Cicer arietinum L.).</title>
        <authorList>
            <person name="Zhang J."/>
        </authorList>
    </citation>
    <scope>NUCLEOTIDE SEQUENCE [LARGE SCALE GENOMIC DNA]</scope>
    <source>
        <strain evidence="6 7">SDW018</strain>
    </source>
</reference>
<protein>
    <submittedName>
        <fullName evidence="6">Transcriptional regulator</fullName>
    </submittedName>
</protein>
<evidence type="ECO:0000256" key="1">
    <source>
        <dbReference type="ARBA" id="ARBA00022574"/>
    </source>
</evidence>
<dbReference type="PROSITE" id="PS00678">
    <property type="entry name" value="WD_REPEATS_1"/>
    <property type="match status" value="3"/>
</dbReference>
<evidence type="ECO:0000313" key="7">
    <source>
        <dbReference type="Proteomes" id="UP000216442"/>
    </source>
</evidence>
<keyword evidence="5" id="KW-1133">Transmembrane helix</keyword>
<feature type="compositionally biased region" description="Pro residues" evidence="4">
    <location>
        <begin position="167"/>
        <end position="180"/>
    </location>
</feature>
<dbReference type="InterPro" id="IPR020472">
    <property type="entry name" value="WD40_PAC1"/>
</dbReference>
<dbReference type="RefSeq" id="WP_095493199.1">
    <property type="nucleotide sequence ID" value="NZ_NPKJ01000043.1"/>
</dbReference>
<evidence type="ECO:0000256" key="5">
    <source>
        <dbReference type="SAM" id="Phobius"/>
    </source>
</evidence>
<dbReference type="SMART" id="SM00320">
    <property type="entry name" value="WD40"/>
    <property type="match status" value="7"/>
</dbReference>
<dbReference type="InterPro" id="IPR001680">
    <property type="entry name" value="WD40_rpt"/>
</dbReference>
<dbReference type="InterPro" id="IPR015943">
    <property type="entry name" value="WD40/YVTN_repeat-like_dom_sf"/>
</dbReference>
<dbReference type="PROSITE" id="PS50294">
    <property type="entry name" value="WD_REPEATS_REGION"/>
    <property type="match status" value="5"/>
</dbReference>
<dbReference type="InterPro" id="IPR050505">
    <property type="entry name" value="WDR55/POC1"/>
</dbReference>
<name>A0A271LNT8_9HYPH</name>
<feature type="transmembrane region" description="Helical" evidence="5">
    <location>
        <begin position="42"/>
        <end position="63"/>
    </location>
</feature>
<keyword evidence="5" id="KW-0812">Transmembrane</keyword>
<feature type="repeat" description="WD" evidence="3">
    <location>
        <begin position="283"/>
        <end position="324"/>
    </location>
</feature>
<evidence type="ECO:0000256" key="3">
    <source>
        <dbReference type="PROSITE-ProRule" id="PRU00221"/>
    </source>
</evidence>
<dbReference type="AlphaFoldDB" id="A0A271LNT8"/>
<comment type="caution">
    <text evidence="6">The sequence shown here is derived from an EMBL/GenBank/DDBJ whole genome shotgun (WGS) entry which is preliminary data.</text>
</comment>
<feature type="compositionally biased region" description="Pro residues" evidence="4">
    <location>
        <begin position="145"/>
        <end position="157"/>
    </location>
</feature>
<keyword evidence="7" id="KW-1185">Reference proteome</keyword>
<feature type="repeat" description="WD" evidence="3">
    <location>
        <begin position="325"/>
        <end position="366"/>
    </location>
</feature>
<dbReference type="PRINTS" id="PR00320">
    <property type="entry name" value="GPROTEINBRPT"/>
</dbReference>
<gene>
    <name evidence="6" type="ORF">CIT26_14240</name>
</gene>
<dbReference type="PANTHER" id="PTHR44019:SF8">
    <property type="entry name" value="POC1 CENTRIOLAR PROTEIN HOMOLOG"/>
    <property type="match status" value="1"/>
</dbReference>
<feature type="repeat" description="WD" evidence="3">
    <location>
        <begin position="409"/>
        <end position="450"/>
    </location>
</feature>
<feature type="repeat" description="WD" evidence="3">
    <location>
        <begin position="198"/>
        <end position="239"/>
    </location>
</feature>
<dbReference type="CDD" id="cd00200">
    <property type="entry name" value="WD40"/>
    <property type="match status" value="1"/>
</dbReference>
<feature type="transmembrane region" description="Helical" evidence="5">
    <location>
        <begin position="94"/>
        <end position="114"/>
    </location>
</feature>
<dbReference type="Pfam" id="PF00400">
    <property type="entry name" value="WD40"/>
    <property type="match status" value="6"/>
</dbReference>
<dbReference type="EMBL" id="NPKJ01000043">
    <property type="protein sequence ID" value="PAQ09066.1"/>
    <property type="molecule type" value="Genomic_DNA"/>
</dbReference>
<feature type="region of interest" description="Disordered" evidence="4">
    <location>
        <begin position="130"/>
        <end position="201"/>
    </location>
</feature>
<keyword evidence="2" id="KW-0677">Repeat</keyword>
<dbReference type="PANTHER" id="PTHR44019">
    <property type="entry name" value="WD REPEAT-CONTAINING PROTEIN 55"/>
    <property type="match status" value="1"/>
</dbReference>
<evidence type="ECO:0000256" key="4">
    <source>
        <dbReference type="SAM" id="MobiDB-lite"/>
    </source>
</evidence>
<dbReference type="Proteomes" id="UP000216442">
    <property type="component" value="Unassembled WGS sequence"/>
</dbReference>
<evidence type="ECO:0000256" key="2">
    <source>
        <dbReference type="ARBA" id="ARBA00022737"/>
    </source>
</evidence>
<dbReference type="InterPro" id="IPR036322">
    <property type="entry name" value="WD40_repeat_dom_sf"/>
</dbReference>
<dbReference type="PROSITE" id="PS50082">
    <property type="entry name" value="WD_REPEATS_2"/>
    <property type="match status" value="6"/>
</dbReference>
<dbReference type="InterPro" id="IPR019775">
    <property type="entry name" value="WD40_repeat_CS"/>
</dbReference>
<organism evidence="6 7">
    <name type="scientific">Mesorhizobium temperatum</name>
    <dbReference type="NCBI Taxonomy" id="241416"/>
    <lineage>
        <taxon>Bacteria</taxon>
        <taxon>Pseudomonadati</taxon>
        <taxon>Pseudomonadota</taxon>
        <taxon>Alphaproteobacteria</taxon>
        <taxon>Hyphomicrobiales</taxon>
        <taxon>Phyllobacteriaceae</taxon>
        <taxon>Mesorhizobium</taxon>
    </lineage>
</organism>
<feature type="repeat" description="WD" evidence="3">
    <location>
        <begin position="451"/>
        <end position="481"/>
    </location>
</feature>
<accession>A0A271LNT8</accession>
<keyword evidence="5" id="KW-0472">Membrane</keyword>